<keyword evidence="1" id="KW-0472">Membrane</keyword>
<gene>
    <name evidence="2" type="ORF">K7432_011946</name>
</gene>
<keyword evidence="3" id="KW-1185">Reference proteome</keyword>
<comment type="caution">
    <text evidence="2">The sequence shown here is derived from an EMBL/GenBank/DDBJ whole genome shotgun (WGS) entry which is preliminary data.</text>
</comment>
<accession>A0ABR2VT25</accession>
<dbReference type="Proteomes" id="UP001479436">
    <property type="component" value="Unassembled WGS sequence"/>
</dbReference>
<keyword evidence="1" id="KW-1133">Transmembrane helix</keyword>
<feature type="transmembrane region" description="Helical" evidence="1">
    <location>
        <begin position="69"/>
        <end position="90"/>
    </location>
</feature>
<dbReference type="EMBL" id="JASJQH010007857">
    <property type="protein sequence ID" value="KAK9700972.1"/>
    <property type="molecule type" value="Genomic_DNA"/>
</dbReference>
<evidence type="ECO:0000313" key="2">
    <source>
        <dbReference type="EMBL" id="KAK9700972.1"/>
    </source>
</evidence>
<feature type="transmembrane region" description="Helical" evidence="1">
    <location>
        <begin position="29"/>
        <end position="49"/>
    </location>
</feature>
<feature type="non-terminal residue" evidence="2">
    <location>
        <position position="144"/>
    </location>
</feature>
<sequence>MANMEETPSQTNKISEYLRRTNSFRRSRIILLVGWLTPVSFLVSLAPLISSFHMGSADNFVIEPTELTLILGVAFIFHLMSYFAMLSRLLEWNLRCATRIACIGMFFDGVLHLMAVIVILVVYKLGNIVNTTDLVAAVTETGLA</sequence>
<proteinExistence type="predicted"/>
<evidence type="ECO:0000256" key="1">
    <source>
        <dbReference type="SAM" id="Phobius"/>
    </source>
</evidence>
<protein>
    <submittedName>
        <fullName evidence="2">Uncharacterized protein</fullName>
    </submittedName>
</protein>
<organism evidence="2 3">
    <name type="scientific">Basidiobolus ranarum</name>
    <dbReference type="NCBI Taxonomy" id="34480"/>
    <lineage>
        <taxon>Eukaryota</taxon>
        <taxon>Fungi</taxon>
        <taxon>Fungi incertae sedis</taxon>
        <taxon>Zoopagomycota</taxon>
        <taxon>Entomophthoromycotina</taxon>
        <taxon>Basidiobolomycetes</taxon>
        <taxon>Basidiobolales</taxon>
        <taxon>Basidiobolaceae</taxon>
        <taxon>Basidiobolus</taxon>
    </lineage>
</organism>
<name>A0ABR2VT25_9FUNG</name>
<evidence type="ECO:0000313" key="3">
    <source>
        <dbReference type="Proteomes" id="UP001479436"/>
    </source>
</evidence>
<keyword evidence="1" id="KW-0812">Transmembrane</keyword>
<feature type="transmembrane region" description="Helical" evidence="1">
    <location>
        <begin position="102"/>
        <end position="123"/>
    </location>
</feature>
<reference evidence="2 3" key="1">
    <citation type="submission" date="2023-04" db="EMBL/GenBank/DDBJ databases">
        <title>Genome of Basidiobolus ranarum AG-B5.</title>
        <authorList>
            <person name="Stajich J.E."/>
            <person name="Carter-House D."/>
            <person name="Gryganskyi A."/>
        </authorList>
    </citation>
    <scope>NUCLEOTIDE SEQUENCE [LARGE SCALE GENOMIC DNA]</scope>
    <source>
        <strain evidence="2 3">AG-B5</strain>
    </source>
</reference>